<dbReference type="Proteomes" id="UP000653454">
    <property type="component" value="Unassembled WGS sequence"/>
</dbReference>
<comment type="caution">
    <text evidence="3">The sequence shown here is derived from an EMBL/GenBank/DDBJ whole genome shotgun (WGS) entry which is preliminary data.</text>
</comment>
<dbReference type="AlphaFoldDB" id="A0A8S4DSH1"/>
<evidence type="ECO:0000256" key="2">
    <source>
        <dbReference type="SAM" id="SignalP"/>
    </source>
</evidence>
<organism evidence="3 4">
    <name type="scientific">Plutella xylostella</name>
    <name type="common">Diamondback moth</name>
    <name type="synonym">Plutella maculipennis</name>
    <dbReference type="NCBI Taxonomy" id="51655"/>
    <lineage>
        <taxon>Eukaryota</taxon>
        <taxon>Metazoa</taxon>
        <taxon>Ecdysozoa</taxon>
        <taxon>Arthropoda</taxon>
        <taxon>Hexapoda</taxon>
        <taxon>Insecta</taxon>
        <taxon>Pterygota</taxon>
        <taxon>Neoptera</taxon>
        <taxon>Endopterygota</taxon>
        <taxon>Lepidoptera</taxon>
        <taxon>Glossata</taxon>
        <taxon>Ditrysia</taxon>
        <taxon>Yponomeutoidea</taxon>
        <taxon>Plutellidae</taxon>
        <taxon>Plutella</taxon>
    </lineage>
</organism>
<sequence>MAASRRLVVTLVVCLLGDVFSLPFESRLRRGAVDNEVDSADQILGEASPAKDVADSVATATAPGGALAKKNEDLNEAPPPPEVIQDIFGVPSDAPSDPSATLPSITEIKYEDAKNQYESSPAPASDEDDDDDDDAFEFESMETSPTLGVGSNIFSLLSLANSLFGGSSGGGALMHRIMSAFVKDYLVGAVTFSPNEILRFKRDTNDNAIDESKSDLIERYPLKLAINLKPPPARQEKESEESDSSESSENNSEESLEDANNGAEESLENPDDGDGGNGDKDDKDDDNSNGDSDYDDDEPPGGGDGEGGGILGLLAGLSGGEDGQSDLGSLLAAVSGIVVNLSGDGIDVNALIASGIGLFVGLLVVNEDEESSEDANKMPMADSAGFFLSLLMGLLGDMSKGSSGGHPWR</sequence>
<evidence type="ECO:0000313" key="4">
    <source>
        <dbReference type="Proteomes" id="UP000653454"/>
    </source>
</evidence>
<feature type="region of interest" description="Disordered" evidence="1">
    <location>
        <begin position="227"/>
        <end position="316"/>
    </location>
</feature>
<feature type="compositionally biased region" description="Gly residues" evidence="1">
    <location>
        <begin position="300"/>
        <end position="316"/>
    </location>
</feature>
<proteinExistence type="predicted"/>
<feature type="compositionally biased region" description="Acidic residues" evidence="1">
    <location>
        <begin position="238"/>
        <end position="257"/>
    </location>
</feature>
<evidence type="ECO:0000313" key="3">
    <source>
        <dbReference type="EMBL" id="CAG9104133.1"/>
    </source>
</evidence>
<protein>
    <submittedName>
        <fullName evidence="3">(diamondback moth) hypothetical protein</fullName>
    </submittedName>
</protein>
<keyword evidence="2" id="KW-0732">Signal</keyword>
<feature type="chain" id="PRO_5035829880" evidence="2">
    <location>
        <begin position="22"/>
        <end position="409"/>
    </location>
</feature>
<feature type="signal peptide" evidence="2">
    <location>
        <begin position="1"/>
        <end position="21"/>
    </location>
</feature>
<feature type="region of interest" description="Disordered" evidence="1">
    <location>
        <begin position="46"/>
        <end position="136"/>
    </location>
</feature>
<keyword evidence="4" id="KW-1185">Reference proteome</keyword>
<feature type="compositionally biased region" description="Acidic residues" evidence="1">
    <location>
        <begin position="125"/>
        <end position="136"/>
    </location>
</feature>
<reference evidence="3" key="1">
    <citation type="submission" date="2020-11" db="EMBL/GenBank/DDBJ databases">
        <authorList>
            <person name="Whiteford S."/>
        </authorList>
    </citation>
    <scope>NUCLEOTIDE SEQUENCE</scope>
</reference>
<evidence type="ECO:0000256" key="1">
    <source>
        <dbReference type="SAM" id="MobiDB-lite"/>
    </source>
</evidence>
<feature type="compositionally biased region" description="Acidic residues" evidence="1">
    <location>
        <begin position="282"/>
        <end position="299"/>
    </location>
</feature>
<dbReference type="EMBL" id="CAJHNJ030000008">
    <property type="protein sequence ID" value="CAG9104133.1"/>
    <property type="molecule type" value="Genomic_DNA"/>
</dbReference>
<feature type="compositionally biased region" description="Acidic residues" evidence="1">
    <location>
        <begin position="265"/>
        <end position="274"/>
    </location>
</feature>
<accession>A0A8S4DSH1</accession>
<gene>
    <name evidence="3" type="ORF">PLXY2_LOCUS3190</name>
</gene>
<name>A0A8S4DSH1_PLUXY</name>